<dbReference type="InterPro" id="IPR050357">
    <property type="entry name" value="Arrestin_domain-protein"/>
</dbReference>
<dbReference type="GO" id="GO:0031625">
    <property type="term" value="F:ubiquitin protein ligase binding"/>
    <property type="evidence" value="ECO:0007669"/>
    <property type="project" value="TreeGrafter"/>
</dbReference>
<gene>
    <name evidence="2" type="ORF">HANVADRAFT_48527</name>
</gene>
<dbReference type="GO" id="GO:0030674">
    <property type="term" value="F:protein-macromolecule adaptor activity"/>
    <property type="evidence" value="ECO:0007669"/>
    <property type="project" value="TreeGrafter"/>
</dbReference>
<dbReference type="PANTHER" id="PTHR11188">
    <property type="entry name" value="ARRESTIN DOMAIN CONTAINING PROTEIN"/>
    <property type="match status" value="1"/>
</dbReference>
<dbReference type="Gene3D" id="2.60.40.640">
    <property type="match status" value="1"/>
</dbReference>
<evidence type="ECO:0000313" key="3">
    <source>
        <dbReference type="Proteomes" id="UP000092321"/>
    </source>
</evidence>
<evidence type="ECO:0000259" key="1">
    <source>
        <dbReference type="SMART" id="SM01017"/>
    </source>
</evidence>
<dbReference type="InterPro" id="IPR014752">
    <property type="entry name" value="Arrestin-like_C"/>
</dbReference>
<comment type="caution">
    <text evidence="2">The sequence shown here is derived from an EMBL/GenBank/DDBJ whole genome shotgun (WGS) entry which is preliminary data.</text>
</comment>
<dbReference type="SMART" id="SM01017">
    <property type="entry name" value="Arrestin_C"/>
    <property type="match status" value="1"/>
</dbReference>
<dbReference type="EMBL" id="LXPE01000011">
    <property type="protein sequence ID" value="OBA26999.1"/>
    <property type="molecule type" value="Genomic_DNA"/>
</dbReference>
<dbReference type="OrthoDB" id="2238745at2759"/>
<dbReference type="Proteomes" id="UP000092321">
    <property type="component" value="Unassembled WGS sequence"/>
</dbReference>
<feature type="domain" description="Arrestin C-terminal-like" evidence="1">
    <location>
        <begin position="399"/>
        <end position="583"/>
    </location>
</feature>
<dbReference type="GO" id="GO:0070086">
    <property type="term" value="P:ubiquitin-dependent endocytosis"/>
    <property type="evidence" value="ECO:0007669"/>
    <property type="project" value="TreeGrafter"/>
</dbReference>
<keyword evidence="3" id="KW-1185">Reference proteome</keyword>
<protein>
    <recommendedName>
        <fullName evidence="1">Arrestin C-terminal-like domain-containing protein</fullName>
    </recommendedName>
</protein>
<accession>A0A1B7TE14</accession>
<organism evidence="2 3">
    <name type="scientific">Hanseniaspora valbyensis NRRL Y-1626</name>
    <dbReference type="NCBI Taxonomy" id="766949"/>
    <lineage>
        <taxon>Eukaryota</taxon>
        <taxon>Fungi</taxon>
        <taxon>Dikarya</taxon>
        <taxon>Ascomycota</taxon>
        <taxon>Saccharomycotina</taxon>
        <taxon>Saccharomycetes</taxon>
        <taxon>Saccharomycodales</taxon>
        <taxon>Saccharomycodaceae</taxon>
        <taxon>Hanseniaspora</taxon>
    </lineage>
</organism>
<dbReference type="Pfam" id="PF02752">
    <property type="entry name" value="Arrestin_C"/>
    <property type="match status" value="1"/>
</dbReference>
<evidence type="ECO:0000313" key="2">
    <source>
        <dbReference type="EMBL" id="OBA26999.1"/>
    </source>
</evidence>
<dbReference type="AlphaFoldDB" id="A0A1B7TE14"/>
<dbReference type="InterPro" id="IPR011022">
    <property type="entry name" value="Arrestin_C-like"/>
</dbReference>
<name>A0A1B7TE14_9ASCO</name>
<dbReference type="PANTHER" id="PTHR11188:SF174">
    <property type="entry name" value="ARRESTIN-RELATED TRAFFICKING ADAPTER 10-RELATED"/>
    <property type="match status" value="1"/>
</dbReference>
<sequence length="811" mass="91635">MVFSIDNSERTKGGDAFLSSLTASTDESPIFPPIDKNLLQLILKEHTFKHCLYDSSTLTCYMELAEDDIIYMPKVGNNANSRLNSNPNSTDQKPPVLRGHIVIKIKKPTRLKQINLTLNGHLKLNFSRQAVEILNDPEFTNKCVTECDILNHSWPFYTENSNESPNKNCDVYYSLKEINNLREQLKQEEGEDNDYFDEDRHQHLIRQRAASITSDRINDSDFISNADYEDTVNPLKQITSPSGSIFGALKTLLSASPSQNNNTTTSNSNALFHDSSRNSLDFVGERRKRRSSVRSIDSNADPLSTVKSTSSVISNNTNCNSELFDTGFYVYSFEYLIPLIFPETVKTDMASIIYRLKFFVERVGAFKSNIDCSRELHLVRIPNIDSVEESEPIAVTKEWDNALKYEILISSKDVILNAFLPIKINLTPIDKCSVHRIRVYITENIEVTAYANTASKYDPITGKKKKKKLTTEAPQKKFLICECKAPPLKDLRPEEPKNKAKNLGNLLCDDPSDPKHSFLNYKEFPLQIYIPEIINNCYKLSANISTNNIKITHSLKINLRLSKNFQHFEISIDTPIIVQHKLSTHTTTLLPPYDQQLRTVPCNLSSDRDQGSAHDMENYYHKNPTNLLSANIYNQPEAQEDDLRLTSPQALPMNSGIKLPDFEEVLTLNSPALSSDVSLAAAEEWPNIGDVLLSPETNGGYMADTNDVSNLYHSSKELNDIIDHENISMSLDGVLSEDGRDVLPPSYDEYLASQNVGPLSPKINPEIFGNNDVDEDVYISKDLEEFDMDDLSDSEDDLGCGYLENRENPFL</sequence>
<proteinExistence type="predicted"/>
<dbReference type="GO" id="GO:0005829">
    <property type="term" value="C:cytosol"/>
    <property type="evidence" value="ECO:0007669"/>
    <property type="project" value="TreeGrafter"/>
</dbReference>
<reference evidence="3" key="1">
    <citation type="journal article" date="2016" name="Proc. Natl. Acad. Sci. U.S.A.">
        <title>Comparative genomics of biotechnologically important yeasts.</title>
        <authorList>
            <person name="Riley R."/>
            <person name="Haridas S."/>
            <person name="Wolfe K.H."/>
            <person name="Lopes M.R."/>
            <person name="Hittinger C.T."/>
            <person name="Goeker M."/>
            <person name="Salamov A.A."/>
            <person name="Wisecaver J.H."/>
            <person name="Long T.M."/>
            <person name="Calvey C.H."/>
            <person name="Aerts A.L."/>
            <person name="Barry K.W."/>
            <person name="Choi C."/>
            <person name="Clum A."/>
            <person name="Coughlan A.Y."/>
            <person name="Deshpande S."/>
            <person name="Douglass A.P."/>
            <person name="Hanson S.J."/>
            <person name="Klenk H.-P."/>
            <person name="LaButti K.M."/>
            <person name="Lapidus A."/>
            <person name="Lindquist E.A."/>
            <person name="Lipzen A.M."/>
            <person name="Meier-Kolthoff J.P."/>
            <person name="Ohm R.A."/>
            <person name="Otillar R.P."/>
            <person name="Pangilinan J.L."/>
            <person name="Peng Y."/>
            <person name="Rokas A."/>
            <person name="Rosa C.A."/>
            <person name="Scheuner C."/>
            <person name="Sibirny A.A."/>
            <person name="Slot J.C."/>
            <person name="Stielow J.B."/>
            <person name="Sun H."/>
            <person name="Kurtzman C.P."/>
            <person name="Blackwell M."/>
            <person name="Grigoriev I.V."/>
            <person name="Jeffries T.W."/>
        </authorList>
    </citation>
    <scope>NUCLEOTIDE SEQUENCE [LARGE SCALE GENOMIC DNA]</scope>
    <source>
        <strain evidence="3">NRRL Y-1626</strain>
    </source>
</reference>